<dbReference type="PROSITE" id="PS50172">
    <property type="entry name" value="BRCT"/>
    <property type="match status" value="1"/>
</dbReference>
<keyword evidence="11 14" id="KW-0238">DNA-binding</keyword>
<evidence type="ECO:0000256" key="1">
    <source>
        <dbReference type="ARBA" id="ARBA00001946"/>
    </source>
</evidence>
<dbReference type="Gene3D" id="3.30.70.270">
    <property type="match status" value="2"/>
</dbReference>
<evidence type="ECO:0000313" key="17">
    <source>
        <dbReference type="EMBL" id="VVC24975.1"/>
    </source>
</evidence>
<accession>A0A5E4M6H2</accession>
<dbReference type="EC" id="2.7.7.-" evidence="14"/>
<dbReference type="InterPro" id="IPR036420">
    <property type="entry name" value="BRCT_dom_sf"/>
</dbReference>
<dbReference type="InterPro" id="IPR001357">
    <property type="entry name" value="BRCT_dom"/>
</dbReference>
<dbReference type="InterPro" id="IPR053848">
    <property type="entry name" value="IMS_HHH_1"/>
</dbReference>
<protein>
    <recommendedName>
        <fullName evidence="4 14">DNA repair protein REV1</fullName>
        <ecNumber evidence="14">2.7.7.-</ecNumber>
    </recommendedName>
</protein>
<evidence type="ECO:0000256" key="8">
    <source>
        <dbReference type="ARBA" id="ARBA00022723"/>
    </source>
</evidence>
<dbReference type="InterPro" id="IPR038401">
    <property type="entry name" value="Rev1_C_sf"/>
</dbReference>
<dbReference type="Gene3D" id="3.40.50.10190">
    <property type="entry name" value="BRCT domain"/>
    <property type="match status" value="1"/>
</dbReference>
<dbReference type="GO" id="GO:0070987">
    <property type="term" value="P:error-free translesion synthesis"/>
    <property type="evidence" value="ECO:0007669"/>
    <property type="project" value="TreeGrafter"/>
</dbReference>
<dbReference type="FunFam" id="3.30.1490.100:FF:000001">
    <property type="entry name" value="DNA repair protein REV1"/>
    <property type="match status" value="1"/>
</dbReference>
<evidence type="ECO:0000256" key="14">
    <source>
        <dbReference type="PIRNR" id="PIRNR036573"/>
    </source>
</evidence>
<sequence>MKRNRIEIDGFEQWGGYMEAKKTKLNNQFMEKAASDGNTVKSQIFKGISIFVNGYTLPSADELKQIMMENGGVYHHYHRPDITTHVIASNLPTAKLKLLKQYRIVKPEWISDSIKAGKLLNFKDYLLFIDKPNQPKIDFPVRAKNASEPTFLSEFYNNSRLHLISTMATTFKHLVNDTRKRNQMDYPGQERLKEWVKKNGTKDSLSQDTGFDCDKIVMHIDMDCFFVSVGLVERPDLKGLPVAVTHAKGNSSLKRDGVDRGAEFGLYVKRWKGDDQSDAEEIQEIQPQSTKRDNINETDSMAEIACCSYEARKCGIKNGMLVGQALKMCPGLKLIPYNFEQYKNVAFTLYTHIMNDYTLDVEAVSCDELYLNCTQILKTTNASPLELATFIRNEIKEITQCPCSIGIGSNCLQARLATKKAKPDGQYYLEPNIIMEFMRNINVCDVPGIGRSLGYKLGALGVSTCGELNALSLQTLQSEFGNKIGLSLYKHCRGEDDRKLNYDYQPKSISAEVNYGIRFQNKQESENFVRQLCDEVEKRLNDVEMIGKTVTLKLMIRNVEAPKESAKFLGHGFCDHITKSNSLTKSTSNSKMIFQAVNKIMNQLNVDPTELRGIGIQINKLESRIKVKGVGCIENFISNMKSVTKKNQISLNEYTDNNKIMTKSKRHQKESNVDIQNKKILSTEKNINKPKTVVDFFKPKEENLNTYKQSTSRIQNESVVNIKLSQVDPEFLNALPLDLRQELENELKANEPPNSLSVEHEITTSNELEITMTEESSKLYQHVQVNQMKDFIEEWVTTENEPKMCDNIMVSKYLCNLVKDSKTVDAYEIIRKLYRLIKNKNHLAWKQSYFEILKNVQEVMLNLYNAKMKVENICFPGNAGIPVIKSSVINGLITTER</sequence>
<evidence type="ECO:0000256" key="10">
    <source>
        <dbReference type="ARBA" id="ARBA00022842"/>
    </source>
</evidence>
<feature type="domain" description="BRCT" evidence="15">
    <location>
        <begin position="40"/>
        <end position="127"/>
    </location>
</feature>
<dbReference type="PANTHER" id="PTHR45990:SF1">
    <property type="entry name" value="DNA REPAIR PROTEIN REV1"/>
    <property type="match status" value="1"/>
</dbReference>
<dbReference type="PANTHER" id="PTHR45990">
    <property type="entry name" value="DNA REPAIR PROTEIN REV1"/>
    <property type="match status" value="1"/>
</dbReference>
<dbReference type="InterPro" id="IPR017961">
    <property type="entry name" value="DNA_pol_Y-fam_little_finger"/>
</dbReference>
<dbReference type="AlphaFoldDB" id="A0A5E4M6H2"/>
<dbReference type="PIRSF" id="PIRSF036573">
    <property type="entry name" value="REV1"/>
    <property type="match status" value="1"/>
</dbReference>
<dbReference type="FunFam" id="3.40.50.10190:FF:000011">
    <property type="entry name" value="DNA repair protein REV1"/>
    <property type="match status" value="1"/>
</dbReference>
<evidence type="ECO:0000256" key="5">
    <source>
        <dbReference type="ARBA" id="ARBA00022634"/>
    </source>
</evidence>
<dbReference type="GO" id="GO:0003684">
    <property type="term" value="F:damaged DNA binding"/>
    <property type="evidence" value="ECO:0007669"/>
    <property type="project" value="UniProtKB-UniRule"/>
</dbReference>
<dbReference type="InterPro" id="IPR043502">
    <property type="entry name" value="DNA/RNA_pol_sf"/>
</dbReference>
<evidence type="ECO:0000313" key="18">
    <source>
        <dbReference type="Proteomes" id="UP000325440"/>
    </source>
</evidence>
<dbReference type="GO" id="GO:0003887">
    <property type="term" value="F:DNA-directed DNA polymerase activity"/>
    <property type="evidence" value="ECO:0007669"/>
    <property type="project" value="InterPro"/>
</dbReference>
<evidence type="ECO:0000256" key="7">
    <source>
        <dbReference type="ARBA" id="ARBA00022695"/>
    </source>
</evidence>
<keyword evidence="7 14" id="KW-0548">Nucleotidyltransferase</keyword>
<dbReference type="Pfam" id="PF16727">
    <property type="entry name" value="REV1_C"/>
    <property type="match status" value="1"/>
</dbReference>
<dbReference type="Pfam" id="PF16589">
    <property type="entry name" value="BRCT_2"/>
    <property type="match status" value="1"/>
</dbReference>
<evidence type="ECO:0000256" key="2">
    <source>
        <dbReference type="ARBA" id="ARBA00004123"/>
    </source>
</evidence>
<dbReference type="GO" id="GO:0006281">
    <property type="term" value="P:DNA repair"/>
    <property type="evidence" value="ECO:0007669"/>
    <property type="project" value="UniProtKB-KW"/>
</dbReference>
<evidence type="ECO:0000256" key="6">
    <source>
        <dbReference type="ARBA" id="ARBA00022679"/>
    </source>
</evidence>
<dbReference type="PROSITE" id="PS50173">
    <property type="entry name" value="UMUC"/>
    <property type="match status" value="1"/>
</dbReference>
<dbReference type="OrthoDB" id="427711at2759"/>
<keyword evidence="10" id="KW-0460">Magnesium</keyword>
<dbReference type="Gene3D" id="1.10.150.20">
    <property type="entry name" value="5' to 3' exonuclease, C-terminal subdomain"/>
    <property type="match status" value="1"/>
</dbReference>
<dbReference type="GO" id="GO:0017125">
    <property type="term" value="F:deoxycytidyl transferase activity"/>
    <property type="evidence" value="ECO:0007669"/>
    <property type="project" value="TreeGrafter"/>
</dbReference>
<keyword evidence="8" id="KW-0479">Metal-binding</keyword>
<dbReference type="GO" id="GO:0046872">
    <property type="term" value="F:metal ion binding"/>
    <property type="evidence" value="ECO:0007669"/>
    <property type="project" value="UniProtKB-KW"/>
</dbReference>
<comment type="function">
    <text evidence="14">Deoxycytidyl transferase involved in DNA repair. Transfers a dCMP residue from dCTP to the 3'-end of a DNA primer in a template-dependent reaction. May assist in the first step in the bypass of abasic lesions by the insertion of a nucleotide opposite the lesion. Required for normal induction of mutations by physical and chemical agents.</text>
</comment>
<keyword evidence="6 14" id="KW-0808">Transferase</keyword>
<dbReference type="Gene3D" id="3.40.1170.60">
    <property type="match status" value="1"/>
</dbReference>
<keyword evidence="18" id="KW-1185">Reference proteome</keyword>
<feature type="domain" description="UmuC" evidence="16">
    <location>
        <begin position="217"/>
        <end position="450"/>
    </location>
</feature>
<keyword evidence="9 14" id="KW-0227">DNA damage</keyword>
<dbReference type="SMART" id="SM00292">
    <property type="entry name" value="BRCT"/>
    <property type="match status" value="1"/>
</dbReference>
<evidence type="ECO:0000259" key="16">
    <source>
        <dbReference type="PROSITE" id="PS50173"/>
    </source>
</evidence>
<dbReference type="InterPro" id="IPR036775">
    <property type="entry name" value="DNA_pol_Y-fam_lit_finger_sf"/>
</dbReference>
<dbReference type="InterPro" id="IPR012112">
    <property type="entry name" value="REV1"/>
</dbReference>
<dbReference type="GO" id="GO:0005634">
    <property type="term" value="C:nucleus"/>
    <property type="evidence" value="ECO:0007669"/>
    <property type="project" value="UniProtKB-SubCell"/>
</dbReference>
<reference evidence="17 18" key="1">
    <citation type="submission" date="2019-08" db="EMBL/GenBank/DDBJ databases">
        <authorList>
            <person name="Alioto T."/>
            <person name="Alioto T."/>
            <person name="Gomez Garrido J."/>
        </authorList>
    </citation>
    <scope>NUCLEOTIDE SEQUENCE [LARGE SCALE GENOMIC DNA]</scope>
</reference>
<comment type="cofactor">
    <cofactor evidence="1">
        <name>Mg(2+)</name>
        <dbReference type="ChEBI" id="CHEBI:18420"/>
    </cofactor>
</comment>
<dbReference type="Gene3D" id="3.30.1490.100">
    <property type="entry name" value="DNA polymerase, Y-family, little finger domain"/>
    <property type="match status" value="1"/>
</dbReference>
<dbReference type="CDD" id="cd01701">
    <property type="entry name" value="PolY_Rev1"/>
    <property type="match status" value="1"/>
</dbReference>
<comment type="similarity">
    <text evidence="3 14">Belongs to the DNA polymerase type-Y family.</text>
</comment>
<name>A0A5E4M6H2_9HEMI</name>
<keyword evidence="13 14" id="KW-0539">Nucleus</keyword>
<keyword evidence="12 14" id="KW-0234">DNA repair</keyword>
<evidence type="ECO:0000256" key="3">
    <source>
        <dbReference type="ARBA" id="ARBA00010945"/>
    </source>
</evidence>
<proteinExistence type="inferred from homology"/>
<dbReference type="Pfam" id="PF00817">
    <property type="entry name" value="IMS"/>
    <property type="match status" value="2"/>
</dbReference>
<organism evidence="17 18">
    <name type="scientific">Cinara cedri</name>
    <dbReference type="NCBI Taxonomy" id="506608"/>
    <lineage>
        <taxon>Eukaryota</taxon>
        <taxon>Metazoa</taxon>
        <taxon>Ecdysozoa</taxon>
        <taxon>Arthropoda</taxon>
        <taxon>Hexapoda</taxon>
        <taxon>Insecta</taxon>
        <taxon>Pterygota</taxon>
        <taxon>Neoptera</taxon>
        <taxon>Paraneoptera</taxon>
        <taxon>Hemiptera</taxon>
        <taxon>Sternorrhyncha</taxon>
        <taxon>Aphidomorpha</taxon>
        <taxon>Aphidoidea</taxon>
        <taxon>Aphididae</taxon>
        <taxon>Lachninae</taxon>
        <taxon>Cinara</taxon>
    </lineage>
</organism>
<dbReference type="InterPro" id="IPR031991">
    <property type="entry name" value="Rev1_C"/>
</dbReference>
<dbReference type="CDD" id="cd17719">
    <property type="entry name" value="BRCT_Rev1"/>
    <property type="match status" value="1"/>
</dbReference>
<dbReference type="SUPFAM" id="SSF52113">
    <property type="entry name" value="BRCT domain"/>
    <property type="match status" value="1"/>
</dbReference>
<evidence type="ECO:0000256" key="13">
    <source>
        <dbReference type="ARBA" id="ARBA00023242"/>
    </source>
</evidence>
<keyword evidence="5 14" id="KW-0237">DNA synthesis</keyword>
<dbReference type="InterPro" id="IPR043128">
    <property type="entry name" value="Rev_trsase/Diguanyl_cyclase"/>
</dbReference>
<gene>
    <name evidence="17" type="ORF">CINCED_3A018327</name>
</gene>
<comment type="subcellular location">
    <subcellularLocation>
        <location evidence="2 14">Nucleus</location>
    </subcellularLocation>
</comment>
<evidence type="ECO:0000256" key="4">
    <source>
        <dbReference type="ARBA" id="ARBA00020399"/>
    </source>
</evidence>
<dbReference type="Gene3D" id="1.20.58.1280">
    <property type="entry name" value="DNA repair protein Rev1, C-terminal domain"/>
    <property type="match status" value="1"/>
</dbReference>
<evidence type="ECO:0000256" key="12">
    <source>
        <dbReference type="ARBA" id="ARBA00023204"/>
    </source>
</evidence>
<dbReference type="EMBL" id="CABPRJ010000007">
    <property type="protein sequence ID" value="VVC24975.1"/>
    <property type="molecule type" value="Genomic_DNA"/>
</dbReference>
<dbReference type="Gene3D" id="6.10.250.1490">
    <property type="match status" value="1"/>
</dbReference>
<dbReference type="GO" id="GO:0042276">
    <property type="term" value="P:error-prone translesion synthesis"/>
    <property type="evidence" value="ECO:0007669"/>
    <property type="project" value="InterPro"/>
</dbReference>
<dbReference type="SUPFAM" id="SSF100879">
    <property type="entry name" value="Lesion bypass DNA polymerase (Y-family), little finger domain"/>
    <property type="match status" value="1"/>
</dbReference>
<dbReference type="SUPFAM" id="SSF56672">
    <property type="entry name" value="DNA/RNA polymerases"/>
    <property type="match status" value="1"/>
</dbReference>
<dbReference type="InterPro" id="IPR001126">
    <property type="entry name" value="UmuC"/>
</dbReference>
<dbReference type="Proteomes" id="UP000325440">
    <property type="component" value="Unassembled WGS sequence"/>
</dbReference>
<evidence type="ECO:0000259" key="15">
    <source>
        <dbReference type="PROSITE" id="PS50172"/>
    </source>
</evidence>
<dbReference type="Pfam" id="PF21999">
    <property type="entry name" value="IMS_HHH_1"/>
    <property type="match status" value="1"/>
</dbReference>
<dbReference type="Pfam" id="PF11799">
    <property type="entry name" value="IMS_C"/>
    <property type="match status" value="1"/>
</dbReference>
<evidence type="ECO:0000256" key="9">
    <source>
        <dbReference type="ARBA" id="ARBA00022763"/>
    </source>
</evidence>
<evidence type="ECO:0000256" key="11">
    <source>
        <dbReference type="ARBA" id="ARBA00023125"/>
    </source>
</evidence>